<keyword evidence="1" id="KW-0175">Coiled coil</keyword>
<evidence type="ECO:0000256" key="1">
    <source>
        <dbReference type="SAM" id="Coils"/>
    </source>
</evidence>
<evidence type="ECO:0000313" key="3">
    <source>
        <dbReference type="EMBL" id="MBK1646682.1"/>
    </source>
</evidence>
<protein>
    <recommendedName>
        <fullName evidence="5">DUF2135 domain-containing protein</fullName>
    </recommendedName>
</protein>
<reference evidence="3 4" key="1">
    <citation type="journal article" date="2020" name="Microorganisms">
        <title>Osmotic Adaptation and Compatible Solute Biosynthesis of Phototrophic Bacteria as Revealed from Genome Analyses.</title>
        <authorList>
            <person name="Imhoff J.F."/>
            <person name="Rahn T."/>
            <person name="Kunzel S."/>
            <person name="Keller A."/>
            <person name="Neulinger S.C."/>
        </authorList>
    </citation>
    <scope>NUCLEOTIDE SEQUENCE [LARGE SCALE GENOMIC DNA]</scope>
    <source>
        <strain evidence="3 4">DSM 21303</strain>
    </source>
</reference>
<feature type="coiled-coil region" evidence="1">
    <location>
        <begin position="41"/>
        <end position="134"/>
    </location>
</feature>
<comment type="caution">
    <text evidence="3">The sequence shown here is derived from an EMBL/GenBank/DDBJ whole genome shotgun (WGS) entry which is preliminary data.</text>
</comment>
<keyword evidence="4" id="KW-1185">Reference proteome</keyword>
<organism evidence="3 4">
    <name type="scientific">Thiocapsa imhoffii</name>
    <dbReference type="NCBI Taxonomy" id="382777"/>
    <lineage>
        <taxon>Bacteria</taxon>
        <taxon>Pseudomonadati</taxon>
        <taxon>Pseudomonadota</taxon>
        <taxon>Gammaproteobacteria</taxon>
        <taxon>Chromatiales</taxon>
        <taxon>Chromatiaceae</taxon>
        <taxon>Thiocapsa</taxon>
    </lineage>
</organism>
<gene>
    <name evidence="3" type="ORF">CKO25_18970</name>
</gene>
<dbReference type="RefSeq" id="WP_200389507.1">
    <property type="nucleotide sequence ID" value="NZ_NRSD01000031.1"/>
</dbReference>
<dbReference type="AlphaFoldDB" id="A0A9X1BA79"/>
<sequence>MMPRRQSLSTVNLAMLDVIAGAMAAFLIIMVILLPYYDKDALDQQARVEVLQRSVADLEEALRSARAESEAARAHAGRTADEAELRRTIAELRDALRAARAEAAASDAQAGRAEAEAERQAQRAEDLARQLARTFLVLYVRWDTLDDVDLHVIDPSGAEFYWDGHKTIPGRPGELSEDSIIGPGNEVWEIRDAPAGEYRIEVKLYGIRDARKPVVVRGRLFHRDGSVVFNDVNLSRLGERRRIATIRVDERGGVSMR</sequence>
<keyword evidence="2" id="KW-0472">Membrane</keyword>
<dbReference type="EMBL" id="NRSD01000031">
    <property type="protein sequence ID" value="MBK1646682.1"/>
    <property type="molecule type" value="Genomic_DNA"/>
</dbReference>
<evidence type="ECO:0008006" key="5">
    <source>
        <dbReference type="Google" id="ProtNLM"/>
    </source>
</evidence>
<accession>A0A9X1BA79</accession>
<keyword evidence="2" id="KW-0812">Transmembrane</keyword>
<feature type="transmembrane region" description="Helical" evidence="2">
    <location>
        <begin position="12"/>
        <end position="37"/>
    </location>
</feature>
<keyword evidence="2" id="KW-1133">Transmembrane helix</keyword>
<evidence type="ECO:0000313" key="4">
    <source>
        <dbReference type="Proteomes" id="UP001138802"/>
    </source>
</evidence>
<proteinExistence type="predicted"/>
<evidence type="ECO:0000256" key="2">
    <source>
        <dbReference type="SAM" id="Phobius"/>
    </source>
</evidence>
<name>A0A9X1BA79_9GAMM</name>
<dbReference type="Proteomes" id="UP001138802">
    <property type="component" value="Unassembled WGS sequence"/>
</dbReference>